<feature type="compositionally biased region" description="Polar residues" evidence="1">
    <location>
        <begin position="7"/>
        <end position="22"/>
    </location>
</feature>
<evidence type="ECO:0000313" key="2">
    <source>
        <dbReference type="EMBL" id="KAK9774283.1"/>
    </source>
</evidence>
<keyword evidence="3" id="KW-1185">Reference proteome</keyword>
<reference evidence="2 3" key="1">
    <citation type="submission" date="2024-02" db="EMBL/GenBank/DDBJ databases">
        <title>First draft genome assembly of two strains of Seiridium cardinale.</title>
        <authorList>
            <person name="Emiliani G."/>
            <person name="Scali E."/>
        </authorList>
    </citation>
    <scope>NUCLEOTIDE SEQUENCE [LARGE SCALE GENOMIC DNA]</scope>
    <source>
        <strain evidence="2 3">BM-138-000479</strain>
    </source>
</reference>
<proteinExistence type="predicted"/>
<gene>
    <name evidence="2" type="ORF">SCAR479_09147</name>
</gene>
<comment type="caution">
    <text evidence="2">The sequence shown here is derived from an EMBL/GenBank/DDBJ whole genome shotgun (WGS) entry which is preliminary data.</text>
</comment>
<sequence>MEDQAPAIQSQQVGVSQPSTSSRRARRSLFGGNVDLIALVRAMRSEISEPVTDRHAGCRERPEHTNITMKLVISAITALPQTIKVLSMRGIPVMQRCASAFFFATTTRLLIELGGWETDEYYPGATAVRAIGLLIYNGQAVLESLIWYNISLSASISMPPAMECLSELLVDVCNFMIVVQFVLSAAHLAVKRGF</sequence>
<evidence type="ECO:0000313" key="3">
    <source>
        <dbReference type="Proteomes" id="UP001465668"/>
    </source>
</evidence>
<feature type="region of interest" description="Disordered" evidence="1">
    <location>
        <begin position="1"/>
        <end position="24"/>
    </location>
</feature>
<organism evidence="2 3">
    <name type="scientific">Seiridium cardinale</name>
    <dbReference type="NCBI Taxonomy" id="138064"/>
    <lineage>
        <taxon>Eukaryota</taxon>
        <taxon>Fungi</taxon>
        <taxon>Dikarya</taxon>
        <taxon>Ascomycota</taxon>
        <taxon>Pezizomycotina</taxon>
        <taxon>Sordariomycetes</taxon>
        <taxon>Xylariomycetidae</taxon>
        <taxon>Amphisphaeriales</taxon>
        <taxon>Sporocadaceae</taxon>
        <taxon>Seiridium</taxon>
    </lineage>
</organism>
<evidence type="ECO:0000256" key="1">
    <source>
        <dbReference type="SAM" id="MobiDB-lite"/>
    </source>
</evidence>
<accession>A0ABR2XKF9</accession>
<dbReference type="EMBL" id="JARVKM010000043">
    <property type="protein sequence ID" value="KAK9774283.1"/>
    <property type="molecule type" value="Genomic_DNA"/>
</dbReference>
<protein>
    <submittedName>
        <fullName evidence="2">Uncharacterized protein</fullName>
    </submittedName>
</protein>
<dbReference type="Proteomes" id="UP001465668">
    <property type="component" value="Unassembled WGS sequence"/>
</dbReference>
<name>A0ABR2XKF9_9PEZI</name>